<dbReference type="OrthoDB" id="1743286at2759"/>
<dbReference type="AlphaFoldDB" id="A0A7J6VWP6"/>
<organism evidence="2 3">
    <name type="scientific">Thalictrum thalictroides</name>
    <name type="common">Rue-anemone</name>
    <name type="synonym">Anemone thalictroides</name>
    <dbReference type="NCBI Taxonomy" id="46969"/>
    <lineage>
        <taxon>Eukaryota</taxon>
        <taxon>Viridiplantae</taxon>
        <taxon>Streptophyta</taxon>
        <taxon>Embryophyta</taxon>
        <taxon>Tracheophyta</taxon>
        <taxon>Spermatophyta</taxon>
        <taxon>Magnoliopsida</taxon>
        <taxon>Ranunculales</taxon>
        <taxon>Ranunculaceae</taxon>
        <taxon>Thalictroideae</taxon>
        <taxon>Thalictrum</taxon>
    </lineage>
</organism>
<dbReference type="EMBL" id="JABWDY010025716">
    <property type="protein sequence ID" value="KAF5189263.1"/>
    <property type="molecule type" value="Genomic_DNA"/>
</dbReference>
<keyword evidence="3" id="KW-1185">Reference proteome</keyword>
<evidence type="ECO:0000256" key="1">
    <source>
        <dbReference type="SAM" id="MobiDB-lite"/>
    </source>
</evidence>
<sequence>MTNREVTRDDKYNSKGDMGKDPYVCKDTICWISHLGGRYTIKTAYNILIPRLQRFQWAKIIWSSVNTKKSSFVSWLAGSRSPHHSGEDVAMGSPR</sequence>
<name>A0A7J6VWP6_THATH</name>
<feature type="region of interest" description="Disordered" evidence="1">
    <location>
        <begin position="1"/>
        <end position="20"/>
    </location>
</feature>
<dbReference type="Proteomes" id="UP000554482">
    <property type="component" value="Unassembled WGS sequence"/>
</dbReference>
<comment type="caution">
    <text evidence="2">The sequence shown here is derived from an EMBL/GenBank/DDBJ whole genome shotgun (WGS) entry which is preliminary data.</text>
</comment>
<reference evidence="2 3" key="1">
    <citation type="submission" date="2020-06" db="EMBL/GenBank/DDBJ databases">
        <title>Transcriptomic and genomic resources for Thalictrum thalictroides and T. hernandezii: Facilitating candidate gene discovery in an emerging model plant lineage.</title>
        <authorList>
            <person name="Arias T."/>
            <person name="Riano-Pachon D.M."/>
            <person name="Di Stilio V.S."/>
        </authorList>
    </citation>
    <scope>NUCLEOTIDE SEQUENCE [LARGE SCALE GENOMIC DNA]</scope>
    <source>
        <strain evidence="3">cv. WT478/WT964</strain>
        <tissue evidence="2">Leaves</tissue>
    </source>
</reference>
<evidence type="ECO:0000313" key="2">
    <source>
        <dbReference type="EMBL" id="KAF5189263.1"/>
    </source>
</evidence>
<evidence type="ECO:0000313" key="3">
    <source>
        <dbReference type="Proteomes" id="UP000554482"/>
    </source>
</evidence>
<gene>
    <name evidence="2" type="ORF">FRX31_021150</name>
</gene>
<proteinExistence type="predicted"/>
<protein>
    <submittedName>
        <fullName evidence="2">Uncharacterized protein</fullName>
    </submittedName>
</protein>
<accession>A0A7J6VWP6</accession>